<sequence>MNACGSLTVDPPATSFKPGYRSSQGDIWAETTRSSSYWHKVHANVPTSLQRTRCAGVGRACATGLSIVHPCSQCRAELKRVLRQWLYHGAVHGYNMELLCC</sequence>
<name>A0A699ZWE6_HAELA</name>
<comment type="caution">
    <text evidence="1">The sequence shown here is derived from an EMBL/GenBank/DDBJ whole genome shotgun (WGS) entry which is preliminary data.</text>
</comment>
<protein>
    <submittedName>
        <fullName evidence="1">Uncharacterized protein</fullName>
    </submittedName>
</protein>
<proteinExistence type="predicted"/>
<reference evidence="1 2" key="1">
    <citation type="submission" date="2020-02" db="EMBL/GenBank/DDBJ databases">
        <title>Draft genome sequence of Haematococcus lacustris strain NIES-144.</title>
        <authorList>
            <person name="Morimoto D."/>
            <person name="Nakagawa S."/>
            <person name="Yoshida T."/>
            <person name="Sawayama S."/>
        </authorList>
    </citation>
    <scope>NUCLEOTIDE SEQUENCE [LARGE SCALE GENOMIC DNA]</scope>
    <source>
        <strain evidence="1 2">NIES-144</strain>
    </source>
</reference>
<gene>
    <name evidence="1" type="ORF">HaLaN_20060</name>
</gene>
<evidence type="ECO:0000313" key="1">
    <source>
        <dbReference type="EMBL" id="GFH22578.1"/>
    </source>
</evidence>
<dbReference type="EMBL" id="BLLF01002071">
    <property type="protein sequence ID" value="GFH22578.1"/>
    <property type="molecule type" value="Genomic_DNA"/>
</dbReference>
<evidence type="ECO:0000313" key="2">
    <source>
        <dbReference type="Proteomes" id="UP000485058"/>
    </source>
</evidence>
<organism evidence="1 2">
    <name type="scientific">Haematococcus lacustris</name>
    <name type="common">Green alga</name>
    <name type="synonym">Haematococcus pluvialis</name>
    <dbReference type="NCBI Taxonomy" id="44745"/>
    <lineage>
        <taxon>Eukaryota</taxon>
        <taxon>Viridiplantae</taxon>
        <taxon>Chlorophyta</taxon>
        <taxon>core chlorophytes</taxon>
        <taxon>Chlorophyceae</taxon>
        <taxon>CS clade</taxon>
        <taxon>Chlamydomonadales</taxon>
        <taxon>Haematococcaceae</taxon>
        <taxon>Haematococcus</taxon>
    </lineage>
</organism>
<accession>A0A699ZWE6</accession>
<keyword evidence="2" id="KW-1185">Reference proteome</keyword>
<dbReference type="Proteomes" id="UP000485058">
    <property type="component" value="Unassembled WGS sequence"/>
</dbReference>
<dbReference type="AlphaFoldDB" id="A0A699ZWE6"/>
<feature type="non-terminal residue" evidence="1">
    <location>
        <position position="101"/>
    </location>
</feature>